<comment type="pathway">
    <text evidence="9 13">Amino-acid biosynthesis; L-lysine biosynthesis via DAP pathway; (S)-tetrahydrodipicolinate from L-aspartate: step 4/4.</text>
</comment>
<dbReference type="GO" id="GO:0016726">
    <property type="term" value="F:oxidoreductase activity, acting on CH or CH2 groups, NAD or NADP as acceptor"/>
    <property type="evidence" value="ECO:0007669"/>
    <property type="project" value="UniProtKB-UniRule"/>
</dbReference>
<dbReference type="AlphaFoldDB" id="A0A938YKD3"/>
<feature type="binding site" evidence="13">
    <location>
        <begin position="113"/>
        <end position="116"/>
    </location>
    <ligand>
        <name>NAD(+)</name>
        <dbReference type="ChEBI" id="CHEBI:57540"/>
    </ligand>
</feature>
<evidence type="ECO:0000256" key="9">
    <source>
        <dbReference type="ARBA" id="ARBA00037922"/>
    </source>
</evidence>
<protein>
    <recommendedName>
        <fullName evidence="10 13">4-hydroxy-tetrahydrodipicolinate reductase</fullName>
        <shortName evidence="13">HTPA reductase</shortName>
        <ecNumber evidence="10 13">1.17.1.8</ecNumber>
    </recommendedName>
</protein>
<evidence type="ECO:0000313" key="17">
    <source>
        <dbReference type="Proteomes" id="UP000663801"/>
    </source>
</evidence>
<reference evidence="16" key="1">
    <citation type="submission" date="2021-01" db="EMBL/GenBank/DDBJ databases">
        <title>KCTC 19127 draft genome.</title>
        <authorList>
            <person name="An D."/>
        </authorList>
    </citation>
    <scope>NUCLEOTIDE SEQUENCE</scope>
    <source>
        <strain evidence="16">KCTC 19127</strain>
    </source>
</reference>
<dbReference type="GO" id="GO:0019877">
    <property type="term" value="P:diaminopimelate biosynthetic process"/>
    <property type="evidence" value="ECO:0007669"/>
    <property type="project" value="UniProtKB-UniRule"/>
</dbReference>
<evidence type="ECO:0000256" key="11">
    <source>
        <dbReference type="ARBA" id="ARBA00049080"/>
    </source>
</evidence>
<feature type="binding site" evidence="13">
    <location>
        <begin position="86"/>
        <end position="88"/>
    </location>
    <ligand>
        <name>NAD(+)</name>
        <dbReference type="ChEBI" id="CHEBI:57540"/>
    </ligand>
</feature>
<dbReference type="PANTHER" id="PTHR20836:SF0">
    <property type="entry name" value="4-HYDROXY-TETRAHYDRODIPICOLINATE REDUCTASE 1, CHLOROPLASTIC-RELATED"/>
    <property type="match status" value="1"/>
</dbReference>
<comment type="catalytic activity">
    <reaction evidence="11 13">
        <text>(S)-2,3,4,5-tetrahydrodipicolinate + NADP(+) + H2O = (2S,4S)-4-hydroxy-2,3,4,5-tetrahydrodipicolinate + NADPH + H(+)</text>
        <dbReference type="Rhea" id="RHEA:35331"/>
        <dbReference type="ChEBI" id="CHEBI:15377"/>
        <dbReference type="ChEBI" id="CHEBI:15378"/>
        <dbReference type="ChEBI" id="CHEBI:16845"/>
        <dbReference type="ChEBI" id="CHEBI:57783"/>
        <dbReference type="ChEBI" id="CHEBI:58349"/>
        <dbReference type="ChEBI" id="CHEBI:67139"/>
        <dbReference type="EC" id="1.17.1.8"/>
    </reaction>
</comment>
<comment type="caution">
    <text evidence="13">Was originally thought to be a dihydrodipicolinate reductase (DHDPR), catalyzing the conversion of dihydrodipicolinate to tetrahydrodipicolinate. However, it was shown in E.coli that the substrate of the enzymatic reaction is not dihydrodipicolinate (DHDP) but in fact (2S,4S)-4-hydroxy-2,3,4,5-tetrahydrodipicolinic acid (HTPA), the product released by the DapA-catalyzed reaction.</text>
</comment>
<comment type="function">
    <text evidence="13">Catalyzes the conversion of 4-hydroxy-tetrahydrodipicolinate (HTPA) to tetrahydrodipicolinate.</text>
</comment>
<keyword evidence="5 13" id="KW-0220">Diaminopimelate biosynthesis</keyword>
<feature type="active site" description="Proton donor" evidence="13">
    <location>
        <position position="147"/>
    </location>
</feature>
<dbReference type="CDD" id="cd02274">
    <property type="entry name" value="DHDPR_N"/>
    <property type="match status" value="1"/>
</dbReference>
<evidence type="ECO:0000256" key="12">
    <source>
        <dbReference type="ARBA" id="ARBA00049396"/>
    </source>
</evidence>
<dbReference type="InterPro" id="IPR023940">
    <property type="entry name" value="DHDPR_bac"/>
</dbReference>
<evidence type="ECO:0000313" key="16">
    <source>
        <dbReference type="EMBL" id="MBM9475047.1"/>
    </source>
</evidence>
<evidence type="ECO:0000256" key="13">
    <source>
        <dbReference type="HAMAP-Rule" id="MF_00102"/>
    </source>
</evidence>
<feature type="active site" description="Proton donor/acceptor" evidence="13">
    <location>
        <position position="143"/>
    </location>
</feature>
<dbReference type="FunFam" id="3.30.360.10:FF:000009">
    <property type="entry name" value="4-hydroxy-tetrahydrodipicolinate reductase"/>
    <property type="match status" value="1"/>
</dbReference>
<comment type="similarity">
    <text evidence="1 13">Belongs to the DapB family.</text>
</comment>
<feature type="binding site" evidence="13">
    <location>
        <position position="144"/>
    </location>
    <ligand>
        <name>(S)-2,3,4,5-tetrahydrodipicolinate</name>
        <dbReference type="ChEBI" id="CHEBI:16845"/>
    </ligand>
</feature>
<keyword evidence="2 13" id="KW-0963">Cytoplasm</keyword>
<evidence type="ECO:0000256" key="8">
    <source>
        <dbReference type="ARBA" id="ARBA00023154"/>
    </source>
</evidence>
<keyword evidence="3 13" id="KW-0028">Amino-acid biosynthesis</keyword>
<dbReference type="PANTHER" id="PTHR20836">
    <property type="entry name" value="DIHYDRODIPICOLINATE REDUCTASE"/>
    <property type="match status" value="1"/>
</dbReference>
<name>A0A938YKD3_9ACTN</name>
<evidence type="ECO:0000256" key="6">
    <source>
        <dbReference type="ARBA" id="ARBA00023002"/>
    </source>
</evidence>
<keyword evidence="4 13" id="KW-0521">NADP</keyword>
<keyword evidence="17" id="KW-1185">Reference proteome</keyword>
<dbReference type="GO" id="GO:0008839">
    <property type="term" value="F:4-hydroxy-tetrahydrodipicolinate reductase"/>
    <property type="evidence" value="ECO:0007669"/>
    <property type="project" value="UniProtKB-UniRule"/>
</dbReference>
<proteinExistence type="inferred from homology"/>
<evidence type="ECO:0000256" key="1">
    <source>
        <dbReference type="ARBA" id="ARBA00006642"/>
    </source>
</evidence>
<dbReference type="EMBL" id="JAERWL010000002">
    <property type="protein sequence ID" value="MBM9475047.1"/>
    <property type="molecule type" value="Genomic_DNA"/>
</dbReference>
<dbReference type="NCBIfam" id="TIGR00036">
    <property type="entry name" value="dapB"/>
    <property type="match status" value="1"/>
</dbReference>
<evidence type="ECO:0000256" key="4">
    <source>
        <dbReference type="ARBA" id="ARBA00022857"/>
    </source>
</evidence>
<dbReference type="GO" id="GO:0009089">
    <property type="term" value="P:lysine biosynthetic process via diaminopimelate"/>
    <property type="evidence" value="ECO:0007669"/>
    <property type="project" value="UniProtKB-UniRule"/>
</dbReference>
<dbReference type="EC" id="1.17.1.8" evidence="10 13"/>
<keyword evidence="8 13" id="KW-0457">Lysine biosynthesis</keyword>
<comment type="subcellular location">
    <subcellularLocation>
        <location evidence="13">Cytoplasm</location>
    </subcellularLocation>
</comment>
<comment type="caution">
    <text evidence="16">The sequence shown here is derived from an EMBL/GenBank/DDBJ whole genome shotgun (WGS) entry which is preliminary data.</text>
</comment>
<evidence type="ECO:0000256" key="7">
    <source>
        <dbReference type="ARBA" id="ARBA00023027"/>
    </source>
</evidence>
<dbReference type="PIRSF" id="PIRSF000161">
    <property type="entry name" value="DHPR"/>
    <property type="match status" value="1"/>
</dbReference>
<dbReference type="GO" id="GO:0051287">
    <property type="term" value="F:NAD binding"/>
    <property type="evidence" value="ECO:0007669"/>
    <property type="project" value="UniProtKB-UniRule"/>
</dbReference>
<comment type="subunit">
    <text evidence="13">Homotetramer.</text>
</comment>
<dbReference type="InterPro" id="IPR022663">
    <property type="entry name" value="DapB_C"/>
</dbReference>
<dbReference type="Pfam" id="PF01113">
    <property type="entry name" value="DapB_N"/>
    <property type="match status" value="1"/>
</dbReference>
<feature type="domain" description="Dihydrodipicolinate reductase C-terminal" evidence="15">
    <location>
        <begin position="119"/>
        <end position="255"/>
    </location>
</feature>
<keyword evidence="7 13" id="KW-0520">NAD</keyword>
<comment type="catalytic activity">
    <reaction evidence="12 13">
        <text>(S)-2,3,4,5-tetrahydrodipicolinate + NAD(+) + H2O = (2S,4S)-4-hydroxy-2,3,4,5-tetrahydrodipicolinate + NADH + H(+)</text>
        <dbReference type="Rhea" id="RHEA:35323"/>
        <dbReference type="ChEBI" id="CHEBI:15377"/>
        <dbReference type="ChEBI" id="CHEBI:15378"/>
        <dbReference type="ChEBI" id="CHEBI:16845"/>
        <dbReference type="ChEBI" id="CHEBI:57540"/>
        <dbReference type="ChEBI" id="CHEBI:57945"/>
        <dbReference type="ChEBI" id="CHEBI:67139"/>
        <dbReference type="EC" id="1.17.1.8"/>
    </reaction>
</comment>
<dbReference type="GO" id="GO:0005829">
    <property type="term" value="C:cytosol"/>
    <property type="evidence" value="ECO:0007669"/>
    <property type="project" value="TreeGrafter"/>
</dbReference>
<evidence type="ECO:0000256" key="10">
    <source>
        <dbReference type="ARBA" id="ARBA00038983"/>
    </source>
</evidence>
<evidence type="ECO:0000256" key="3">
    <source>
        <dbReference type="ARBA" id="ARBA00022605"/>
    </source>
</evidence>
<evidence type="ECO:0000256" key="2">
    <source>
        <dbReference type="ARBA" id="ARBA00022490"/>
    </source>
</evidence>
<evidence type="ECO:0000256" key="5">
    <source>
        <dbReference type="ARBA" id="ARBA00022915"/>
    </source>
</evidence>
<dbReference type="InterPro" id="IPR036291">
    <property type="entry name" value="NAD(P)-bd_dom_sf"/>
</dbReference>
<evidence type="ECO:0000259" key="15">
    <source>
        <dbReference type="Pfam" id="PF05173"/>
    </source>
</evidence>
<organism evidence="16 17">
    <name type="scientific">Nakamurella flavida</name>
    <dbReference type="NCBI Taxonomy" id="363630"/>
    <lineage>
        <taxon>Bacteria</taxon>
        <taxon>Bacillati</taxon>
        <taxon>Actinomycetota</taxon>
        <taxon>Actinomycetes</taxon>
        <taxon>Nakamurellales</taxon>
        <taxon>Nakamurellaceae</taxon>
        <taxon>Nakamurella</taxon>
    </lineage>
</organism>
<dbReference type="InterPro" id="IPR000846">
    <property type="entry name" value="DapB_N"/>
</dbReference>
<gene>
    <name evidence="13" type="primary">dapB</name>
    <name evidence="16" type="ORF">JL107_01180</name>
</gene>
<feature type="domain" description="Dihydrodipicolinate reductase N-terminal" evidence="14">
    <location>
        <begin position="13"/>
        <end position="116"/>
    </location>
</feature>
<dbReference type="SUPFAM" id="SSF51735">
    <property type="entry name" value="NAD(P)-binding Rossmann-fold domains"/>
    <property type="match status" value="1"/>
</dbReference>
<comment type="caution">
    <text evidence="13">Lacks conserved residue(s) required for the propagation of feature annotation.</text>
</comment>
<dbReference type="Proteomes" id="UP000663801">
    <property type="component" value="Unassembled WGS sequence"/>
</dbReference>
<dbReference type="Pfam" id="PF05173">
    <property type="entry name" value="DapB_C"/>
    <property type="match status" value="1"/>
</dbReference>
<dbReference type="HAMAP" id="MF_00102">
    <property type="entry name" value="DapB"/>
    <property type="match status" value="1"/>
</dbReference>
<dbReference type="RefSeq" id="WP_205255200.1">
    <property type="nucleotide sequence ID" value="NZ_BAAAPV010000001.1"/>
</dbReference>
<keyword evidence="6 13" id="KW-0560">Oxidoreductase</keyword>
<dbReference type="GO" id="GO:0050661">
    <property type="term" value="F:NADP binding"/>
    <property type="evidence" value="ECO:0007669"/>
    <property type="project" value="UniProtKB-UniRule"/>
</dbReference>
<dbReference type="SUPFAM" id="SSF55347">
    <property type="entry name" value="Glyceraldehyde-3-phosphate dehydrogenase-like, C-terminal domain"/>
    <property type="match status" value="1"/>
</dbReference>
<feature type="binding site" evidence="13">
    <location>
        <begin position="18"/>
        <end position="23"/>
    </location>
    <ligand>
        <name>NAD(+)</name>
        <dbReference type="ChEBI" id="CHEBI:57540"/>
    </ligand>
</feature>
<dbReference type="Gene3D" id="3.30.360.10">
    <property type="entry name" value="Dihydrodipicolinate Reductase, domain 2"/>
    <property type="match status" value="1"/>
</dbReference>
<feature type="binding site" evidence="13">
    <location>
        <position position="54"/>
    </location>
    <ligand>
        <name>NAD(+)</name>
        <dbReference type="ChEBI" id="CHEBI:57540"/>
    </ligand>
</feature>
<dbReference type="Gene3D" id="3.40.50.720">
    <property type="entry name" value="NAD(P)-binding Rossmann-like Domain"/>
    <property type="match status" value="1"/>
</dbReference>
<accession>A0A938YKD3</accession>
<sequence>MSDPSKAVPGHLRVGVIGARGRMGAQTCQAVQDAGDLELVAEVGGRASLTPLVEAGVQVAVEFTHPDVVMDNLRFCLENGIDVVTGTSGLLGPRLEVVRGWLADHPERSVVVAPNFAVGAVLTARFARQAARFFESVEVIERHHAGKIDAPSFTAISAAREIARARADAGLGPVPDATTSDPDGARGADVDGIAVHAVRMPGMVAHLEVVLGSSGETLTLRHDSLHRSSFMPGVLLAVRATTRRPGLTVGLESLLELD</sequence>
<evidence type="ECO:0000259" key="14">
    <source>
        <dbReference type="Pfam" id="PF01113"/>
    </source>
</evidence>